<dbReference type="SUPFAM" id="SSF49899">
    <property type="entry name" value="Concanavalin A-like lectins/glucanases"/>
    <property type="match status" value="1"/>
</dbReference>
<protein>
    <recommendedName>
        <fullName evidence="3">Chitin-binding type-3 domain-containing protein</fullName>
    </recommendedName>
</protein>
<reference evidence="5" key="1">
    <citation type="journal article" date="2019" name="Int. J. Syst. Evol. Microbiol.">
        <title>The Global Catalogue of Microorganisms (GCM) 10K type strain sequencing project: providing services to taxonomists for standard genome sequencing and annotation.</title>
        <authorList>
            <consortium name="The Broad Institute Genomics Platform"/>
            <consortium name="The Broad Institute Genome Sequencing Center for Infectious Disease"/>
            <person name="Wu L."/>
            <person name="Ma J."/>
        </authorList>
    </citation>
    <scope>NUCLEOTIDE SEQUENCE [LARGE SCALE GENOMIC DNA]</scope>
    <source>
        <strain evidence="5">JCM 17441</strain>
    </source>
</reference>
<dbReference type="Gene3D" id="2.60.120.200">
    <property type="match status" value="1"/>
</dbReference>
<dbReference type="InterPro" id="IPR050546">
    <property type="entry name" value="Glycosyl_Hydrlase_16"/>
</dbReference>
<dbReference type="EMBL" id="BAABAT010000018">
    <property type="protein sequence ID" value="GAA4254319.1"/>
    <property type="molecule type" value="Genomic_DNA"/>
</dbReference>
<keyword evidence="5" id="KW-1185">Reference proteome</keyword>
<gene>
    <name evidence="4" type="ORF">GCM10022255_058570</name>
</gene>
<dbReference type="Proteomes" id="UP001500620">
    <property type="component" value="Unassembled WGS sequence"/>
</dbReference>
<evidence type="ECO:0000313" key="4">
    <source>
        <dbReference type="EMBL" id="GAA4254319.1"/>
    </source>
</evidence>
<feature type="compositionally biased region" description="Polar residues" evidence="2">
    <location>
        <begin position="176"/>
        <end position="188"/>
    </location>
</feature>
<dbReference type="Gene3D" id="2.10.10.20">
    <property type="entry name" value="Carbohydrate-binding module superfamily 5/12"/>
    <property type="match status" value="1"/>
</dbReference>
<accession>A0ABP8DEV8</accession>
<dbReference type="Pfam" id="PF02839">
    <property type="entry name" value="CBM_5_12"/>
    <property type="match status" value="1"/>
</dbReference>
<evidence type="ECO:0000313" key="5">
    <source>
        <dbReference type="Proteomes" id="UP001500620"/>
    </source>
</evidence>
<sequence length="277" mass="28800">MELAQCRQFDIMESVNGANRTWQTMHCGTSPGGVCSEKSGVGNGGPSGCTPTACTKGMHRYTLDWSRADNSATWYVDGRQVWRTQRGGNIDPAAWDAATNHGFFILLNLAMGGEMPCNTLGCLGSGTGGGGHMDVDYVAAYTGPANAPPPALGPGDGTGTSPTPGPSTCGPLISQGRPTTSSGNENGTARGTVYGYSLWEFQVYGACGTSPSPPAGTSSPPGASTPPPGQYPAWAPNTAYHVSDRVSYAGLAYECRQAHTSIVTWEPPNTPALWLQF</sequence>
<dbReference type="SUPFAM" id="SSF51055">
    <property type="entry name" value="Carbohydrate binding domain"/>
    <property type="match status" value="1"/>
</dbReference>
<evidence type="ECO:0000259" key="3">
    <source>
        <dbReference type="SMART" id="SM00495"/>
    </source>
</evidence>
<proteinExistence type="predicted"/>
<dbReference type="PANTHER" id="PTHR10963">
    <property type="entry name" value="GLYCOSYL HYDROLASE-RELATED"/>
    <property type="match status" value="1"/>
</dbReference>
<dbReference type="PANTHER" id="PTHR10963:SF60">
    <property type="entry name" value="GRAM-NEGATIVE BACTERIA-BINDING PROTEIN 1-RELATED"/>
    <property type="match status" value="1"/>
</dbReference>
<dbReference type="CDD" id="cd12214">
    <property type="entry name" value="ChiA1_BD"/>
    <property type="match status" value="1"/>
</dbReference>
<dbReference type="InterPro" id="IPR013320">
    <property type="entry name" value="ConA-like_dom_sf"/>
</dbReference>
<comment type="caution">
    <text evidence="4">The sequence shown here is derived from an EMBL/GenBank/DDBJ whole genome shotgun (WGS) entry which is preliminary data.</text>
</comment>
<dbReference type="InterPro" id="IPR003610">
    <property type="entry name" value="CBM5/12"/>
</dbReference>
<dbReference type="SMART" id="SM00495">
    <property type="entry name" value="ChtBD3"/>
    <property type="match status" value="1"/>
</dbReference>
<evidence type="ECO:0000256" key="1">
    <source>
        <dbReference type="ARBA" id="ARBA00022801"/>
    </source>
</evidence>
<evidence type="ECO:0000256" key="2">
    <source>
        <dbReference type="SAM" id="MobiDB-lite"/>
    </source>
</evidence>
<feature type="region of interest" description="Disordered" evidence="2">
    <location>
        <begin position="210"/>
        <end position="230"/>
    </location>
</feature>
<feature type="domain" description="Chitin-binding type-3" evidence="3">
    <location>
        <begin position="231"/>
        <end position="277"/>
    </location>
</feature>
<keyword evidence="1" id="KW-0378">Hydrolase</keyword>
<organism evidence="4 5">
    <name type="scientific">Dactylosporangium darangshiense</name>
    <dbReference type="NCBI Taxonomy" id="579108"/>
    <lineage>
        <taxon>Bacteria</taxon>
        <taxon>Bacillati</taxon>
        <taxon>Actinomycetota</taxon>
        <taxon>Actinomycetes</taxon>
        <taxon>Micromonosporales</taxon>
        <taxon>Micromonosporaceae</taxon>
        <taxon>Dactylosporangium</taxon>
    </lineage>
</organism>
<name>A0ABP8DEV8_9ACTN</name>
<feature type="region of interest" description="Disordered" evidence="2">
    <location>
        <begin position="148"/>
        <end position="188"/>
    </location>
</feature>
<dbReference type="InterPro" id="IPR036573">
    <property type="entry name" value="CBM_sf_5/12"/>
</dbReference>
<dbReference type="RefSeq" id="WP_345131370.1">
    <property type="nucleotide sequence ID" value="NZ_BAABAT010000018.1"/>
</dbReference>
<feature type="compositionally biased region" description="Low complexity" evidence="2">
    <location>
        <begin position="159"/>
        <end position="171"/>
    </location>
</feature>